<accession>A0AAE0K4X3</accession>
<feature type="compositionally biased region" description="Acidic residues" evidence="2">
    <location>
        <begin position="65"/>
        <end position="77"/>
    </location>
</feature>
<feature type="compositionally biased region" description="Basic and acidic residues" evidence="2">
    <location>
        <begin position="153"/>
        <end position="165"/>
    </location>
</feature>
<organism evidence="3 4">
    <name type="scientific">Podospora didyma</name>
    <dbReference type="NCBI Taxonomy" id="330526"/>
    <lineage>
        <taxon>Eukaryota</taxon>
        <taxon>Fungi</taxon>
        <taxon>Dikarya</taxon>
        <taxon>Ascomycota</taxon>
        <taxon>Pezizomycotina</taxon>
        <taxon>Sordariomycetes</taxon>
        <taxon>Sordariomycetidae</taxon>
        <taxon>Sordariales</taxon>
        <taxon>Podosporaceae</taxon>
        <taxon>Podospora</taxon>
    </lineage>
</organism>
<reference evidence="3" key="2">
    <citation type="submission" date="2023-06" db="EMBL/GenBank/DDBJ databases">
        <authorList>
            <consortium name="Lawrence Berkeley National Laboratory"/>
            <person name="Haridas S."/>
            <person name="Hensen N."/>
            <person name="Bonometti L."/>
            <person name="Westerberg I."/>
            <person name="Brannstrom I.O."/>
            <person name="Guillou S."/>
            <person name="Cros-Aarteil S."/>
            <person name="Calhoun S."/>
            <person name="Kuo A."/>
            <person name="Mondo S."/>
            <person name="Pangilinan J."/>
            <person name="Riley R."/>
            <person name="LaButti K."/>
            <person name="Andreopoulos B."/>
            <person name="Lipzen A."/>
            <person name="Chen C."/>
            <person name="Yanf M."/>
            <person name="Daum C."/>
            <person name="Ng V."/>
            <person name="Clum A."/>
            <person name="Steindorff A."/>
            <person name="Ohm R."/>
            <person name="Martin F."/>
            <person name="Silar P."/>
            <person name="Natvig D."/>
            <person name="Lalanne C."/>
            <person name="Gautier V."/>
            <person name="Ament-velasquez S.L."/>
            <person name="Kruys A."/>
            <person name="Hutchinson M.I."/>
            <person name="Powell A.J."/>
            <person name="Barry K."/>
            <person name="Miller A.N."/>
            <person name="Grigoriev I.V."/>
            <person name="Debuchy R."/>
            <person name="Gladieux P."/>
            <person name="Thoren M.H."/>
            <person name="Johannesson H."/>
        </authorList>
    </citation>
    <scope>NUCLEOTIDE SEQUENCE</scope>
    <source>
        <strain evidence="3">CBS 232.78</strain>
    </source>
</reference>
<dbReference type="InterPro" id="IPR012459">
    <property type="entry name" value="Rrp15"/>
</dbReference>
<comment type="caution">
    <text evidence="3">The sequence shown here is derived from an EMBL/GenBank/DDBJ whole genome shotgun (WGS) entry which is preliminary data.</text>
</comment>
<gene>
    <name evidence="3" type="ORF">B0H63DRAFT_402594</name>
</gene>
<evidence type="ECO:0000256" key="1">
    <source>
        <dbReference type="ARBA" id="ARBA00007462"/>
    </source>
</evidence>
<dbReference type="PANTHER" id="PTHR13245">
    <property type="entry name" value="RRP15-LIKE PROTEIN"/>
    <property type="match status" value="1"/>
</dbReference>
<feature type="region of interest" description="Disordered" evidence="2">
    <location>
        <begin position="1"/>
        <end position="195"/>
    </location>
</feature>
<feature type="compositionally biased region" description="Basic and acidic residues" evidence="2">
    <location>
        <begin position="116"/>
        <end position="134"/>
    </location>
</feature>
<feature type="compositionally biased region" description="Polar residues" evidence="2">
    <location>
        <begin position="168"/>
        <end position="181"/>
    </location>
</feature>
<name>A0AAE0K4X3_9PEZI</name>
<dbReference type="GO" id="GO:0030687">
    <property type="term" value="C:preribosome, large subunit precursor"/>
    <property type="evidence" value="ECO:0007669"/>
    <property type="project" value="TreeGrafter"/>
</dbReference>
<sequence>MAGSTTIKKRSFSTDGLKGRPIRPTKKQRKMAAYHSSSEDEGDDTNDDDDNDDEGGAIPSNLLDSDNEDLENMEVDDGASPGGSDMDSDDSDAQSVADNNNKKKSKKVVTAPQKTETTKPPKSSKSEFVAKDAPDNSDGESDSDGDEEEEIQEKDTSSKSKRNDSEAFATSISKMLSSKLPTSKRADPIVARSSESAAAARQLVDASLEAKARRRLREQKRLAMEKGRVRDVLVASTTRTLNIATGEIEEVVDEGAESTAQILATERRLRKVAQRGVVKLFNAVRAAQVKAADAERAVRTEGIVGIKRKEEKITEMSRKGFLDLIAGGGGGSKKVAAIEEA</sequence>
<feature type="compositionally biased region" description="Acidic residues" evidence="2">
    <location>
        <begin position="135"/>
        <end position="152"/>
    </location>
</feature>
<dbReference type="GO" id="GO:0000460">
    <property type="term" value="P:maturation of 5.8S rRNA"/>
    <property type="evidence" value="ECO:0007669"/>
    <property type="project" value="TreeGrafter"/>
</dbReference>
<dbReference type="GO" id="GO:0000470">
    <property type="term" value="P:maturation of LSU-rRNA"/>
    <property type="evidence" value="ECO:0007669"/>
    <property type="project" value="TreeGrafter"/>
</dbReference>
<feature type="compositionally biased region" description="Acidic residues" evidence="2">
    <location>
        <begin position="39"/>
        <end position="55"/>
    </location>
</feature>
<evidence type="ECO:0000313" key="3">
    <source>
        <dbReference type="EMBL" id="KAK3369994.1"/>
    </source>
</evidence>
<feature type="compositionally biased region" description="Basic residues" evidence="2">
    <location>
        <begin position="20"/>
        <end position="32"/>
    </location>
</feature>
<evidence type="ECO:0000313" key="4">
    <source>
        <dbReference type="Proteomes" id="UP001285441"/>
    </source>
</evidence>
<evidence type="ECO:0000256" key="2">
    <source>
        <dbReference type="SAM" id="MobiDB-lite"/>
    </source>
</evidence>
<keyword evidence="4" id="KW-1185">Reference proteome</keyword>
<dbReference type="Pfam" id="PF07890">
    <property type="entry name" value="Rrp15p"/>
    <property type="match status" value="1"/>
</dbReference>
<dbReference type="EMBL" id="JAULSW010000009">
    <property type="protein sequence ID" value="KAK3369994.1"/>
    <property type="molecule type" value="Genomic_DNA"/>
</dbReference>
<comment type="similarity">
    <text evidence="1">Belongs to the RRP15 family.</text>
</comment>
<dbReference type="PANTHER" id="PTHR13245:SF14">
    <property type="entry name" value="RRP15-LIKE PROTEIN"/>
    <property type="match status" value="1"/>
</dbReference>
<reference evidence="3" key="1">
    <citation type="journal article" date="2023" name="Mol. Phylogenet. Evol.">
        <title>Genome-scale phylogeny and comparative genomics of the fungal order Sordariales.</title>
        <authorList>
            <person name="Hensen N."/>
            <person name="Bonometti L."/>
            <person name="Westerberg I."/>
            <person name="Brannstrom I.O."/>
            <person name="Guillou S."/>
            <person name="Cros-Aarteil S."/>
            <person name="Calhoun S."/>
            <person name="Haridas S."/>
            <person name="Kuo A."/>
            <person name="Mondo S."/>
            <person name="Pangilinan J."/>
            <person name="Riley R."/>
            <person name="LaButti K."/>
            <person name="Andreopoulos B."/>
            <person name="Lipzen A."/>
            <person name="Chen C."/>
            <person name="Yan M."/>
            <person name="Daum C."/>
            <person name="Ng V."/>
            <person name="Clum A."/>
            <person name="Steindorff A."/>
            <person name="Ohm R.A."/>
            <person name="Martin F."/>
            <person name="Silar P."/>
            <person name="Natvig D.O."/>
            <person name="Lalanne C."/>
            <person name="Gautier V."/>
            <person name="Ament-Velasquez S.L."/>
            <person name="Kruys A."/>
            <person name="Hutchinson M.I."/>
            <person name="Powell A.J."/>
            <person name="Barry K."/>
            <person name="Miller A.N."/>
            <person name="Grigoriev I.V."/>
            <person name="Debuchy R."/>
            <person name="Gladieux P."/>
            <person name="Hiltunen Thoren M."/>
            <person name="Johannesson H."/>
        </authorList>
    </citation>
    <scope>NUCLEOTIDE SEQUENCE</scope>
    <source>
        <strain evidence="3">CBS 232.78</strain>
    </source>
</reference>
<protein>
    <submittedName>
        <fullName evidence="3">Rrp15p-domain-containing protein</fullName>
    </submittedName>
</protein>
<dbReference type="AlphaFoldDB" id="A0AAE0K4X3"/>
<dbReference type="Proteomes" id="UP001285441">
    <property type="component" value="Unassembled WGS sequence"/>
</dbReference>
<proteinExistence type="inferred from homology"/>